<evidence type="ECO:0000313" key="2">
    <source>
        <dbReference type="EMBL" id="QHI72248.1"/>
    </source>
</evidence>
<accession>A0A6P1MJP5</accession>
<dbReference type="Proteomes" id="UP000463883">
    <property type="component" value="Chromosome"/>
</dbReference>
<keyword evidence="3" id="KW-1185">Reference proteome</keyword>
<sequence>MDFTLWPETELGRWAASLGITVVIFILLKITFNFPIMWFIIIVQALSALVLAMITILKYKEKSILVFLSVVIGIITFFNI</sequence>
<dbReference type="RefSeq" id="WP_162362017.1">
    <property type="nucleotide sequence ID" value="NZ_CP047591.1"/>
</dbReference>
<protein>
    <submittedName>
        <fullName evidence="2">Uncharacterized protein</fullName>
    </submittedName>
</protein>
<proteinExistence type="predicted"/>
<gene>
    <name evidence="2" type="ORF">Ami3637_07385</name>
</gene>
<evidence type="ECO:0000256" key="1">
    <source>
        <dbReference type="SAM" id="Phobius"/>
    </source>
</evidence>
<evidence type="ECO:0000313" key="3">
    <source>
        <dbReference type="Proteomes" id="UP000463883"/>
    </source>
</evidence>
<dbReference type="AlphaFoldDB" id="A0A6P1MJP5"/>
<keyword evidence="1" id="KW-0472">Membrane</keyword>
<name>A0A6P1MJP5_9FIRM</name>
<dbReference type="KEGG" id="amic:Ami3637_07385"/>
<feature type="transmembrane region" description="Helical" evidence="1">
    <location>
        <begin position="36"/>
        <end position="57"/>
    </location>
</feature>
<reference evidence="2 3" key="1">
    <citation type="submission" date="2020-01" db="EMBL/GenBank/DDBJ databases">
        <title>Genomic analysis of Aminipila sp. CBA3637.</title>
        <authorList>
            <person name="Kim Y.B."/>
            <person name="Roh S.W."/>
        </authorList>
    </citation>
    <scope>NUCLEOTIDE SEQUENCE [LARGE SCALE GENOMIC DNA]</scope>
    <source>
        <strain evidence="2 3">CBA3637</strain>
    </source>
</reference>
<feature type="transmembrane region" description="Helical" evidence="1">
    <location>
        <begin position="64"/>
        <end position="79"/>
    </location>
</feature>
<organism evidence="2 3">
    <name type="scientific">Aminipila terrae</name>
    <dbReference type="NCBI Taxonomy" id="2697030"/>
    <lineage>
        <taxon>Bacteria</taxon>
        <taxon>Bacillati</taxon>
        <taxon>Bacillota</taxon>
        <taxon>Clostridia</taxon>
        <taxon>Peptostreptococcales</taxon>
        <taxon>Anaerovoracaceae</taxon>
        <taxon>Aminipila</taxon>
    </lineage>
</organism>
<feature type="transmembrane region" description="Helical" evidence="1">
    <location>
        <begin position="12"/>
        <end position="30"/>
    </location>
</feature>
<keyword evidence="1" id="KW-1133">Transmembrane helix</keyword>
<dbReference type="EMBL" id="CP047591">
    <property type="protein sequence ID" value="QHI72248.1"/>
    <property type="molecule type" value="Genomic_DNA"/>
</dbReference>
<keyword evidence="1" id="KW-0812">Transmembrane</keyword>